<accession>A0A5K1K756</accession>
<evidence type="ECO:0000259" key="2">
    <source>
        <dbReference type="PROSITE" id="PS50097"/>
    </source>
</evidence>
<protein>
    <submittedName>
        <fullName evidence="3">Xanthomonas outer protein J</fullName>
    </submittedName>
</protein>
<evidence type="ECO:0000313" key="3">
    <source>
        <dbReference type="EMBL" id="VWP02334.1"/>
    </source>
</evidence>
<dbReference type="SUPFAM" id="SSF54695">
    <property type="entry name" value="POZ domain"/>
    <property type="match status" value="1"/>
</dbReference>
<dbReference type="InterPro" id="IPR000210">
    <property type="entry name" value="BTB/POZ_dom"/>
</dbReference>
<feature type="domain" description="BTB" evidence="2">
    <location>
        <begin position="36"/>
        <end position="98"/>
    </location>
</feature>
<dbReference type="SMART" id="SM00225">
    <property type="entry name" value="BTB"/>
    <property type="match status" value="1"/>
</dbReference>
<evidence type="ECO:0000256" key="1">
    <source>
        <dbReference type="SAM" id="MobiDB-lite"/>
    </source>
</evidence>
<sequence>MSQADRPSKRSRTVADADEPAHVPLKHHEEFWLDDGNVVLVAGTVGFRIYRGLLVAQSTVFNDMFASSSPHSDETIDGCPVVHVSDSPEDLAHLLRVLLPTTQRRCVSSCGLLSAVLTRNYVLDSFHREQDAPERTFDEVYAVITLAHKYNIEDVQRQALYSLREYTFNDNFEVWKERCREGIKVDGPCAIGAVNLARLLDVPQMLPIALYKCLRIGSSMLDGWTRGDGSIEHLSQDDIKRCIDALQSLSRDRVSYTYWMYYAGVSERCAQHALCKDALREILAYIMQCDPDFLSDGAYALENPIVPDMDDFGLCASCAQAVKDRELGERRTLWENLPDAFSLVVDKWGEGI</sequence>
<gene>
    <name evidence="3" type="primary">Q3BTM6</name>
</gene>
<dbReference type="AlphaFoldDB" id="A0A5K1K756"/>
<proteinExistence type="predicted"/>
<reference evidence="3" key="1">
    <citation type="submission" date="2019-10" db="EMBL/GenBank/DDBJ databases">
        <authorList>
            <person name="Nor Muhammad N."/>
        </authorList>
    </citation>
    <scope>NUCLEOTIDE SEQUENCE</scope>
</reference>
<feature type="region of interest" description="Disordered" evidence="1">
    <location>
        <begin position="1"/>
        <end position="20"/>
    </location>
</feature>
<dbReference type="PROSITE" id="PS50097">
    <property type="entry name" value="BTB"/>
    <property type="match status" value="1"/>
</dbReference>
<dbReference type="EMBL" id="LR730125">
    <property type="protein sequence ID" value="VWP02334.1"/>
    <property type="molecule type" value="Genomic_DNA"/>
</dbReference>
<dbReference type="Gene3D" id="3.30.710.10">
    <property type="entry name" value="Potassium Channel Kv1.1, Chain A"/>
    <property type="match status" value="1"/>
</dbReference>
<dbReference type="InterPro" id="IPR011333">
    <property type="entry name" value="SKP1/BTB/POZ_sf"/>
</dbReference>
<organism evidence="3">
    <name type="scientific">Ganoderma boninense</name>
    <dbReference type="NCBI Taxonomy" id="34458"/>
    <lineage>
        <taxon>Eukaryota</taxon>
        <taxon>Fungi</taxon>
        <taxon>Dikarya</taxon>
        <taxon>Basidiomycota</taxon>
        <taxon>Agaricomycotina</taxon>
        <taxon>Agaricomycetes</taxon>
        <taxon>Polyporales</taxon>
        <taxon>Polyporaceae</taxon>
        <taxon>Ganoderma</taxon>
    </lineage>
</organism>
<name>A0A5K1K756_9APHY</name>